<dbReference type="AlphaFoldDB" id="A0A1F4XGG9"/>
<proteinExistence type="predicted"/>
<organism evidence="2 3">
    <name type="scientific">Candidatus Adlerbacteria bacterium RIFCSPLOWO2_01_FULL_51_16</name>
    <dbReference type="NCBI Taxonomy" id="1797243"/>
    <lineage>
        <taxon>Bacteria</taxon>
        <taxon>Candidatus Adleribacteriota</taxon>
    </lineage>
</organism>
<keyword evidence="1" id="KW-0472">Membrane</keyword>
<gene>
    <name evidence="2" type="ORF">A2943_02830</name>
</gene>
<feature type="transmembrane region" description="Helical" evidence="1">
    <location>
        <begin position="20"/>
        <end position="39"/>
    </location>
</feature>
<evidence type="ECO:0000313" key="2">
    <source>
        <dbReference type="EMBL" id="OGC80789.1"/>
    </source>
</evidence>
<sequence length="85" mass="9315">MLNSSSGITFASLVGQAVDLINVGVQVLAAAALVLFMWAGVRYITTATEKDQKQSREALLWGLVALFLLMSIWGILRILRSVFLF</sequence>
<name>A0A1F4XGG9_9BACT</name>
<dbReference type="InterPro" id="IPR043993">
    <property type="entry name" value="T4SS_pilin"/>
</dbReference>
<evidence type="ECO:0000256" key="1">
    <source>
        <dbReference type="SAM" id="Phobius"/>
    </source>
</evidence>
<keyword evidence="1" id="KW-1133">Transmembrane helix</keyword>
<accession>A0A1F4XGG9</accession>
<dbReference type="STRING" id="1797243.A2943_02830"/>
<keyword evidence="1" id="KW-0812">Transmembrane</keyword>
<evidence type="ECO:0000313" key="3">
    <source>
        <dbReference type="Proteomes" id="UP000176185"/>
    </source>
</evidence>
<dbReference type="Proteomes" id="UP000176185">
    <property type="component" value="Unassembled WGS sequence"/>
</dbReference>
<reference evidence="2 3" key="1">
    <citation type="journal article" date="2016" name="Nat. Commun.">
        <title>Thousands of microbial genomes shed light on interconnected biogeochemical processes in an aquifer system.</title>
        <authorList>
            <person name="Anantharaman K."/>
            <person name="Brown C.T."/>
            <person name="Hug L.A."/>
            <person name="Sharon I."/>
            <person name="Castelle C.J."/>
            <person name="Probst A.J."/>
            <person name="Thomas B.C."/>
            <person name="Singh A."/>
            <person name="Wilkins M.J."/>
            <person name="Karaoz U."/>
            <person name="Brodie E.L."/>
            <person name="Williams K.H."/>
            <person name="Hubbard S.S."/>
            <person name="Banfield J.F."/>
        </authorList>
    </citation>
    <scope>NUCLEOTIDE SEQUENCE [LARGE SCALE GENOMIC DNA]</scope>
</reference>
<feature type="transmembrane region" description="Helical" evidence="1">
    <location>
        <begin position="59"/>
        <end position="79"/>
    </location>
</feature>
<protein>
    <submittedName>
        <fullName evidence="2">Uncharacterized protein</fullName>
    </submittedName>
</protein>
<comment type="caution">
    <text evidence="2">The sequence shown here is derived from an EMBL/GenBank/DDBJ whole genome shotgun (WGS) entry which is preliminary data.</text>
</comment>
<dbReference type="Pfam" id="PF18895">
    <property type="entry name" value="T4SS_pilin"/>
    <property type="match status" value="1"/>
</dbReference>
<dbReference type="EMBL" id="MEWX01000014">
    <property type="protein sequence ID" value="OGC80789.1"/>
    <property type="molecule type" value="Genomic_DNA"/>
</dbReference>